<dbReference type="RefSeq" id="WP_330816492.1">
    <property type="nucleotide sequence ID" value="NZ_JAZBJO010000067.1"/>
</dbReference>
<feature type="compositionally biased region" description="Low complexity" evidence="1">
    <location>
        <begin position="53"/>
        <end position="85"/>
    </location>
</feature>
<reference evidence="2 3" key="1">
    <citation type="submission" date="2023-11" db="EMBL/GenBank/DDBJ databases">
        <title>30 novel species of actinomycetes from the DSMZ collection.</title>
        <authorList>
            <person name="Nouioui I."/>
        </authorList>
    </citation>
    <scope>NUCLEOTIDE SEQUENCE [LARGE SCALE GENOMIC DNA]</scope>
    <source>
        <strain evidence="2 3">DSM 41524</strain>
    </source>
</reference>
<evidence type="ECO:0000256" key="1">
    <source>
        <dbReference type="SAM" id="MobiDB-lite"/>
    </source>
</evidence>
<protein>
    <submittedName>
        <fullName evidence="2">Uncharacterized protein</fullName>
    </submittedName>
</protein>
<evidence type="ECO:0000313" key="2">
    <source>
        <dbReference type="EMBL" id="MEE4599196.1"/>
    </source>
</evidence>
<keyword evidence="3" id="KW-1185">Reference proteome</keyword>
<accession>A0ABU7QCS5</accession>
<feature type="region of interest" description="Disordered" evidence="1">
    <location>
        <begin position="53"/>
        <end position="105"/>
    </location>
</feature>
<dbReference type="Proteomes" id="UP001354709">
    <property type="component" value="Unassembled WGS sequence"/>
</dbReference>
<name>A0ABU7QCS5_9ACTN</name>
<evidence type="ECO:0000313" key="3">
    <source>
        <dbReference type="Proteomes" id="UP001354709"/>
    </source>
</evidence>
<sequence length="116" mass="11795">MLDGVAWRTQPGGRFQAVPAVLQFHRLVGAAECGVVVGVPRPSAVSTAASALASSSWLPTPAGPVSVSSRTPSSSRAGSTGSSVRPTRLLSWVSGPPPSAVSMPPAFCLDPLCLDR</sequence>
<comment type="caution">
    <text evidence="2">The sequence shown here is derived from an EMBL/GenBank/DDBJ whole genome shotgun (WGS) entry which is preliminary data.</text>
</comment>
<dbReference type="EMBL" id="JAZBJO010000067">
    <property type="protein sequence ID" value="MEE4599196.1"/>
    <property type="molecule type" value="Genomic_DNA"/>
</dbReference>
<gene>
    <name evidence="2" type="ORF">V2J94_46585</name>
</gene>
<proteinExistence type="predicted"/>
<organism evidence="2 3">
    <name type="scientific">Streptomyces asiaticus subsp. ignotus</name>
    <dbReference type="NCBI Taxonomy" id="3098222"/>
    <lineage>
        <taxon>Bacteria</taxon>
        <taxon>Bacillati</taxon>
        <taxon>Actinomycetota</taxon>
        <taxon>Actinomycetes</taxon>
        <taxon>Kitasatosporales</taxon>
        <taxon>Streptomycetaceae</taxon>
        <taxon>Streptomyces</taxon>
        <taxon>Streptomyces violaceusniger group</taxon>
    </lineage>
</organism>